<evidence type="ECO:0000313" key="2">
    <source>
        <dbReference type="Proteomes" id="UP000231279"/>
    </source>
</evidence>
<evidence type="ECO:0000313" key="1">
    <source>
        <dbReference type="EMBL" id="PIN26586.1"/>
    </source>
</evidence>
<name>A0A2G9IA07_9LAMI</name>
<protein>
    <submittedName>
        <fullName evidence="1">Uncharacterized protein</fullName>
    </submittedName>
</protein>
<dbReference type="AlphaFoldDB" id="A0A2G9IA07"/>
<organism evidence="1 2">
    <name type="scientific">Handroanthus impetiginosus</name>
    <dbReference type="NCBI Taxonomy" id="429701"/>
    <lineage>
        <taxon>Eukaryota</taxon>
        <taxon>Viridiplantae</taxon>
        <taxon>Streptophyta</taxon>
        <taxon>Embryophyta</taxon>
        <taxon>Tracheophyta</taxon>
        <taxon>Spermatophyta</taxon>
        <taxon>Magnoliopsida</taxon>
        <taxon>eudicotyledons</taxon>
        <taxon>Gunneridae</taxon>
        <taxon>Pentapetalae</taxon>
        <taxon>asterids</taxon>
        <taxon>lamiids</taxon>
        <taxon>Lamiales</taxon>
        <taxon>Bignoniaceae</taxon>
        <taxon>Crescentiina</taxon>
        <taxon>Tabebuia alliance</taxon>
        <taxon>Handroanthus</taxon>
    </lineage>
</organism>
<comment type="caution">
    <text evidence="1">The sequence shown here is derived from an EMBL/GenBank/DDBJ whole genome shotgun (WGS) entry which is preliminary data.</text>
</comment>
<reference evidence="2" key="1">
    <citation type="journal article" date="2018" name="Gigascience">
        <title>Genome assembly of the Pink Ipe (Handroanthus impetiginosus, Bignoniaceae), a highly valued, ecologically keystone Neotropical timber forest tree.</title>
        <authorList>
            <person name="Silva-Junior O.B."/>
            <person name="Grattapaglia D."/>
            <person name="Novaes E."/>
            <person name="Collevatti R.G."/>
        </authorList>
    </citation>
    <scope>NUCLEOTIDE SEQUENCE [LARGE SCALE GENOMIC DNA]</scope>
    <source>
        <strain evidence="2">cv. UFG-1</strain>
    </source>
</reference>
<accession>A0A2G9IA07</accession>
<dbReference type="EMBL" id="NKXS01000072">
    <property type="protein sequence ID" value="PIN26586.1"/>
    <property type="molecule type" value="Genomic_DNA"/>
</dbReference>
<sequence length="83" mass="9819">MHLLSSSNGRYQGYEIFIDQTVSEQAYGKRNSIIKTPLRWSLEAKGHGQQDAFYFQCFWTGNRWIFSIYSRNYFISSSEIYSL</sequence>
<dbReference type="Proteomes" id="UP000231279">
    <property type="component" value="Unassembled WGS sequence"/>
</dbReference>
<proteinExistence type="predicted"/>
<gene>
    <name evidence="1" type="ORF">CDL12_00653</name>
</gene>
<keyword evidence="2" id="KW-1185">Reference proteome</keyword>